<feature type="domain" description="PAS" evidence="14">
    <location>
        <begin position="14"/>
        <end position="65"/>
    </location>
</feature>
<accession>A0A5B8LIU0</accession>
<dbReference type="GO" id="GO:0005524">
    <property type="term" value="F:ATP binding"/>
    <property type="evidence" value="ECO:0007669"/>
    <property type="project" value="UniProtKB-KW"/>
</dbReference>
<dbReference type="Gene3D" id="1.10.287.130">
    <property type="match status" value="1"/>
</dbReference>
<dbReference type="PROSITE" id="PS50112">
    <property type="entry name" value="PAS"/>
    <property type="match status" value="1"/>
</dbReference>
<dbReference type="CDD" id="cd00082">
    <property type="entry name" value="HisKA"/>
    <property type="match status" value="1"/>
</dbReference>
<dbReference type="SMART" id="SM00387">
    <property type="entry name" value="HATPase_c"/>
    <property type="match status" value="1"/>
</dbReference>
<dbReference type="InterPro" id="IPR003594">
    <property type="entry name" value="HATPase_dom"/>
</dbReference>
<dbReference type="AlphaFoldDB" id="A0A5B8LIU0"/>
<keyword evidence="9" id="KW-0067">ATP-binding</keyword>
<dbReference type="Proteomes" id="UP000315673">
    <property type="component" value="Chromosome"/>
</dbReference>
<keyword evidence="8" id="KW-0418">Kinase</keyword>
<dbReference type="EC" id="2.7.13.3" evidence="3"/>
<keyword evidence="7" id="KW-0547">Nucleotide-binding</keyword>
<dbReference type="KEGG" id="spai:FPZ24_11875"/>
<dbReference type="InterPro" id="IPR005467">
    <property type="entry name" value="His_kinase_dom"/>
</dbReference>
<evidence type="ECO:0000256" key="6">
    <source>
        <dbReference type="ARBA" id="ARBA00022692"/>
    </source>
</evidence>
<feature type="domain" description="Histidine kinase" evidence="13">
    <location>
        <begin position="165"/>
        <end position="377"/>
    </location>
</feature>
<evidence type="ECO:0000256" key="9">
    <source>
        <dbReference type="ARBA" id="ARBA00022840"/>
    </source>
</evidence>
<evidence type="ECO:0000259" key="14">
    <source>
        <dbReference type="PROSITE" id="PS50112"/>
    </source>
</evidence>
<evidence type="ECO:0000313" key="15">
    <source>
        <dbReference type="EMBL" id="QDZ08093.1"/>
    </source>
</evidence>
<keyword evidence="12" id="KW-0472">Membrane</keyword>
<sequence>MSDSGASSDESVEAAVDFEDLFESAPCGYLSTDKDGRIIRANKTFASWTGFTTETLARKRLSDLLTVGGRIFYETHFAPMLHIQGSFSEVALDILTSQGRKIPVIVNAVERRDSAGRPAFIRFTLFIAADRRTYELGLLESRDAAQATVVAERADSELREQFIAVLGHDLRNPLAAIASGVRILEREKLSERARRVLSLMDGSVVRAAGLIDNVLDFARGRLGGGITLLRDADEPLEPILRQVVAELRAIAPTQVVDAQYNIDEPVNCDRVRIGQLLSNLVGNALTHGAKDQPVRIEATTTPETLVIMVANGGAPIPAEARPRLFHPFERGDDRIQHQGLGLGLHIASEIAKAHHGTLTVTSDETETRFTFAMPLKVSPI</sequence>
<dbReference type="InterPro" id="IPR004358">
    <property type="entry name" value="Sig_transdc_His_kin-like_C"/>
</dbReference>
<dbReference type="NCBIfam" id="TIGR00229">
    <property type="entry name" value="sensory_box"/>
    <property type="match status" value="1"/>
</dbReference>
<organism evidence="15 16">
    <name type="scientific">Sphingomonas panacisoli</name>
    <dbReference type="NCBI Taxonomy" id="1813879"/>
    <lineage>
        <taxon>Bacteria</taxon>
        <taxon>Pseudomonadati</taxon>
        <taxon>Pseudomonadota</taxon>
        <taxon>Alphaproteobacteria</taxon>
        <taxon>Sphingomonadales</taxon>
        <taxon>Sphingomonadaceae</taxon>
        <taxon>Sphingomonas</taxon>
    </lineage>
</organism>
<keyword evidence="4" id="KW-0597">Phosphoprotein</keyword>
<dbReference type="Gene3D" id="3.30.565.10">
    <property type="entry name" value="Histidine kinase-like ATPase, C-terminal domain"/>
    <property type="match status" value="1"/>
</dbReference>
<evidence type="ECO:0000256" key="8">
    <source>
        <dbReference type="ARBA" id="ARBA00022777"/>
    </source>
</evidence>
<evidence type="ECO:0000256" key="5">
    <source>
        <dbReference type="ARBA" id="ARBA00022679"/>
    </source>
</evidence>
<evidence type="ECO:0000256" key="3">
    <source>
        <dbReference type="ARBA" id="ARBA00012438"/>
    </source>
</evidence>
<dbReference type="Pfam" id="PF00512">
    <property type="entry name" value="HisKA"/>
    <property type="match status" value="1"/>
</dbReference>
<dbReference type="GO" id="GO:0030295">
    <property type="term" value="F:protein kinase activator activity"/>
    <property type="evidence" value="ECO:0007669"/>
    <property type="project" value="TreeGrafter"/>
</dbReference>
<gene>
    <name evidence="15" type="ORF">FPZ24_11875</name>
</gene>
<evidence type="ECO:0000256" key="2">
    <source>
        <dbReference type="ARBA" id="ARBA00004141"/>
    </source>
</evidence>
<dbReference type="GO" id="GO:0007234">
    <property type="term" value="P:osmosensory signaling via phosphorelay pathway"/>
    <property type="evidence" value="ECO:0007669"/>
    <property type="project" value="TreeGrafter"/>
</dbReference>
<comment type="subcellular location">
    <subcellularLocation>
        <location evidence="2">Membrane</location>
        <topology evidence="2">Multi-pass membrane protein</topology>
    </subcellularLocation>
</comment>
<dbReference type="InterPro" id="IPR036097">
    <property type="entry name" value="HisK_dim/P_sf"/>
</dbReference>
<keyword evidence="6" id="KW-0812">Transmembrane</keyword>
<dbReference type="CDD" id="cd00130">
    <property type="entry name" value="PAS"/>
    <property type="match status" value="1"/>
</dbReference>
<evidence type="ECO:0000256" key="11">
    <source>
        <dbReference type="ARBA" id="ARBA00023012"/>
    </source>
</evidence>
<comment type="catalytic activity">
    <reaction evidence="1">
        <text>ATP + protein L-histidine = ADP + protein N-phospho-L-histidine.</text>
        <dbReference type="EC" id="2.7.13.3"/>
    </reaction>
</comment>
<evidence type="ECO:0000313" key="16">
    <source>
        <dbReference type="Proteomes" id="UP000315673"/>
    </source>
</evidence>
<keyword evidence="10" id="KW-1133">Transmembrane helix</keyword>
<keyword evidence="16" id="KW-1185">Reference proteome</keyword>
<keyword evidence="11" id="KW-0902">Two-component regulatory system</keyword>
<protein>
    <recommendedName>
        <fullName evidence="3">histidine kinase</fullName>
        <ecNumber evidence="3">2.7.13.3</ecNumber>
    </recommendedName>
</protein>
<keyword evidence="5" id="KW-0808">Transferase</keyword>
<dbReference type="GO" id="GO:0016020">
    <property type="term" value="C:membrane"/>
    <property type="evidence" value="ECO:0007669"/>
    <property type="project" value="UniProtKB-SubCell"/>
</dbReference>
<dbReference type="SMART" id="SM00388">
    <property type="entry name" value="HisKA"/>
    <property type="match status" value="1"/>
</dbReference>
<evidence type="ECO:0000256" key="10">
    <source>
        <dbReference type="ARBA" id="ARBA00022989"/>
    </source>
</evidence>
<dbReference type="Gene3D" id="3.30.450.20">
    <property type="entry name" value="PAS domain"/>
    <property type="match status" value="1"/>
</dbReference>
<dbReference type="InterPro" id="IPR000014">
    <property type="entry name" value="PAS"/>
</dbReference>
<evidence type="ECO:0000259" key="13">
    <source>
        <dbReference type="PROSITE" id="PS50109"/>
    </source>
</evidence>
<dbReference type="InterPro" id="IPR036890">
    <property type="entry name" value="HATPase_C_sf"/>
</dbReference>
<dbReference type="PRINTS" id="PR00344">
    <property type="entry name" value="BCTRLSENSOR"/>
</dbReference>
<dbReference type="GO" id="GO:0000156">
    <property type="term" value="F:phosphorelay response regulator activity"/>
    <property type="evidence" value="ECO:0007669"/>
    <property type="project" value="TreeGrafter"/>
</dbReference>
<evidence type="ECO:0000256" key="4">
    <source>
        <dbReference type="ARBA" id="ARBA00022553"/>
    </source>
</evidence>
<dbReference type="PANTHER" id="PTHR42878:SF7">
    <property type="entry name" value="SENSOR HISTIDINE KINASE GLRK"/>
    <property type="match status" value="1"/>
</dbReference>
<dbReference type="InterPro" id="IPR003661">
    <property type="entry name" value="HisK_dim/P_dom"/>
</dbReference>
<proteinExistence type="predicted"/>
<dbReference type="EMBL" id="CP042306">
    <property type="protein sequence ID" value="QDZ08093.1"/>
    <property type="molecule type" value="Genomic_DNA"/>
</dbReference>
<dbReference type="OrthoDB" id="9795133at2"/>
<dbReference type="SUPFAM" id="SSF55874">
    <property type="entry name" value="ATPase domain of HSP90 chaperone/DNA topoisomerase II/histidine kinase"/>
    <property type="match status" value="1"/>
</dbReference>
<dbReference type="GO" id="GO:0006355">
    <property type="term" value="P:regulation of DNA-templated transcription"/>
    <property type="evidence" value="ECO:0007669"/>
    <property type="project" value="InterPro"/>
</dbReference>
<dbReference type="SUPFAM" id="SSF55785">
    <property type="entry name" value="PYP-like sensor domain (PAS domain)"/>
    <property type="match status" value="1"/>
</dbReference>
<dbReference type="SUPFAM" id="SSF47384">
    <property type="entry name" value="Homodimeric domain of signal transducing histidine kinase"/>
    <property type="match status" value="1"/>
</dbReference>
<dbReference type="Pfam" id="PF00989">
    <property type="entry name" value="PAS"/>
    <property type="match status" value="1"/>
</dbReference>
<dbReference type="InterPro" id="IPR050351">
    <property type="entry name" value="BphY/WalK/GraS-like"/>
</dbReference>
<dbReference type="InterPro" id="IPR035965">
    <property type="entry name" value="PAS-like_dom_sf"/>
</dbReference>
<evidence type="ECO:0000256" key="7">
    <source>
        <dbReference type="ARBA" id="ARBA00022741"/>
    </source>
</evidence>
<dbReference type="PANTHER" id="PTHR42878">
    <property type="entry name" value="TWO-COMPONENT HISTIDINE KINASE"/>
    <property type="match status" value="1"/>
</dbReference>
<dbReference type="RefSeq" id="WP_146572250.1">
    <property type="nucleotide sequence ID" value="NZ_CP042306.1"/>
</dbReference>
<dbReference type="GO" id="GO:0000155">
    <property type="term" value="F:phosphorelay sensor kinase activity"/>
    <property type="evidence" value="ECO:0007669"/>
    <property type="project" value="InterPro"/>
</dbReference>
<dbReference type="InterPro" id="IPR013767">
    <property type="entry name" value="PAS_fold"/>
</dbReference>
<dbReference type="PROSITE" id="PS50109">
    <property type="entry name" value="HIS_KIN"/>
    <property type="match status" value="1"/>
</dbReference>
<evidence type="ECO:0000256" key="1">
    <source>
        <dbReference type="ARBA" id="ARBA00000085"/>
    </source>
</evidence>
<evidence type="ECO:0000256" key="12">
    <source>
        <dbReference type="ARBA" id="ARBA00023136"/>
    </source>
</evidence>
<dbReference type="Pfam" id="PF02518">
    <property type="entry name" value="HATPase_c"/>
    <property type="match status" value="1"/>
</dbReference>
<reference evidence="15 16" key="1">
    <citation type="submission" date="2019-07" db="EMBL/GenBank/DDBJ databases">
        <title>Full genome sequence of Sphingomonas sp. 4R-6-7(HKS19).</title>
        <authorList>
            <person name="Im W.-T."/>
        </authorList>
    </citation>
    <scope>NUCLEOTIDE SEQUENCE [LARGE SCALE GENOMIC DNA]</scope>
    <source>
        <strain evidence="15 16">HKS19</strain>
    </source>
</reference>
<name>A0A5B8LIU0_9SPHN</name>